<name>A0A9J6BFF8_POLVA</name>
<dbReference type="GO" id="GO:0005886">
    <property type="term" value="C:plasma membrane"/>
    <property type="evidence" value="ECO:0007669"/>
    <property type="project" value="UniProtKB-SubCell"/>
</dbReference>
<keyword evidence="8" id="KW-0406">Ion transport</keyword>
<evidence type="ECO:0000256" key="5">
    <source>
        <dbReference type="ARBA" id="ARBA00022692"/>
    </source>
</evidence>
<dbReference type="InterPro" id="IPR051163">
    <property type="entry name" value="Sodium:Solute_Symporter_SSF"/>
</dbReference>
<protein>
    <recommendedName>
        <fullName evidence="15">Sodium/solute symporter</fullName>
    </recommendedName>
</protein>
<evidence type="ECO:0000256" key="8">
    <source>
        <dbReference type="ARBA" id="ARBA00023065"/>
    </source>
</evidence>
<feature type="transmembrane region" description="Helical" evidence="12">
    <location>
        <begin position="354"/>
        <end position="374"/>
    </location>
</feature>
<evidence type="ECO:0000256" key="10">
    <source>
        <dbReference type="ARBA" id="ARBA00023201"/>
    </source>
</evidence>
<dbReference type="GO" id="GO:0015293">
    <property type="term" value="F:symporter activity"/>
    <property type="evidence" value="ECO:0007669"/>
    <property type="project" value="TreeGrafter"/>
</dbReference>
<comment type="caution">
    <text evidence="13">The sequence shown here is derived from an EMBL/GenBank/DDBJ whole genome shotgun (WGS) entry which is preliminary data.</text>
</comment>
<sequence length="554" mass="61447">MFSLLAIETLKDFPGLVGIFVAGILVLLSSSASTGLNSISAVISFRFLWQNETFKLQTSLILRGSVIIFELFSSACTIIPVLHELEITSTYQKQDSIVNFDFLDRFRFCFMTILWLPIVIYMPALAFNQTTGIDIHVITPISMFICIVYTSLGGIKAVVWTDVLQITLMYGTLTLIAIKGTMTVGGFDVVIERNLKGERFEAPIFDLNPTIRHSFWTLVIGGGFLWLNVNGINQAMVQRYLSLKSIKKAQLGHFIFTVGVIAMISLCIYNGFLIYAMYHDCDPLTTKLAKAKDQLLPLFAIETLKDFPGLTGVFVAGVFSAALSSASTGLNSMAAVILIDFCGNVKLNKWQTSLILRGTVVALGAISVLLVYVVERLGAVLQLAYMIPGATGGPLLGIFVIGILLPWIGGKSALWSVVIGTITMSIIVVKAQIESMSGKIKIPLKPVSTDGCHYNFTFSSSPMATAEAFEEESKQIYHMSYLYYTVFGALLVIIISVLLSFIFGFQDARKIDKRLVAPFMRKFIQFENQEMKNENLKYEGRKLMQVYNFKEIEE</sequence>
<evidence type="ECO:0000256" key="6">
    <source>
        <dbReference type="ARBA" id="ARBA00022989"/>
    </source>
</evidence>
<evidence type="ECO:0000256" key="9">
    <source>
        <dbReference type="ARBA" id="ARBA00023136"/>
    </source>
</evidence>
<feature type="transmembrane region" description="Helical" evidence="12">
    <location>
        <begin position="102"/>
        <end position="125"/>
    </location>
</feature>
<evidence type="ECO:0000256" key="7">
    <source>
        <dbReference type="ARBA" id="ARBA00023053"/>
    </source>
</evidence>
<feature type="transmembrane region" description="Helical" evidence="12">
    <location>
        <begin position="137"/>
        <end position="160"/>
    </location>
</feature>
<evidence type="ECO:0000313" key="14">
    <source>
        <dbReference type="Proteomes" id="UP001107558"/>
    </source>
</evidence>
<dbReference type="PANTHER" id="PTHR42985">
    <property type="entry name" value="SODIUM-COUPLED MONOCARBOXYLATE TRANSPORTER"/>
    <property type="match status" value="1"/>
</dbReference>
<keyword evidence="10" id="KW-0739">Sodium transport</keyword>
<dbReference type="GO" id="GO:0006814">
    <property type="term" value="P:sodium ion transport"/>
    <property type="evidence" value="ECO:0007669"/>
    <property type="project" value="UniProtKB-KW"/>
</dbReference>
<feature type="transmembrane region" description="Helical" evidence="12">
    <location>
        <begin position="215"/>
        <end position="233"/>
    </location>
</feature>
<dbReference type="PANTHER" id="PTHR42985:SF5">
    <property type="entry name" value="FI02094P-RELATED"/>
    <property type="match status" value="1"/>
</dbReference>
<feature type="transmembrane region" description="Helical" evidence="12">
    <location>
        <begin position="481"/>
        <end position="505"/>
    </location>
</feature>
<gene>
    <name evidence="13" type="ORF">PVAND_016382</name>
</gene>
<feature type="transmembrane region" description="Helical" evidence="12">
    <location>
        <begin position="412"/>
        <end position="433"/>
    </location>
</feature>
<reference evidence="13" key="1">
    <citation type="submission" date="2021-03" db="EMBL/GenBank/DDBJ databases">
        <title>Chromosome level genome of the anhydrobiotic midge Polypedilum vanderplanki.</title>
        <authorList>
            <person name="Yoshida Y."/>
            <person name="Kikawada T."/>
            <person name="Gusev O."/>
        </authorList>
    </citation>
    <scope>NUCLEOTIDE SEQUENCE</scope>
    <source>
        <strain evidence="13">NIAS01</strain>
        <tissue evidence="13">Whole body or cell culture</tissue>
    </source>
</reference>
<evidence type="ECO:0000256" key="3">
    <source>
        <dbReference type="ARBA" id="ARBA00022448"/>
    </source>
</evidence>
<dbReference type="Proteomes" id="UP001107558">
    <property type="component" value="Chromosome 4"/>
</dbReference>
<feature type="transmembrane region" description="Helical" evidence="12">
    <location>
        <begin position="313"/>
        <end position="342"/>
    </location>
</feature>
<keyword evidence="9 12" id="KW-0472">Membrane</keyword>
<dbReference type="OrthoDB" id="6132759at2759"/>
<proteinExistence type="inferred from homology"/>
<keyword evidence="3" id="KW-0813">Transport</keyword>
<organism evidence="13 14">
    <name type="scientific">Polypedilum vanderplanki</name>
    <name type="common">Sleeping chironomid midge</name>
    <dbReference type="NCBI Taxonomy" id="319348"/>
    <lineage>
        <taxon>Eukaryota</taxon>
        <taxon>Metazoa</taxon>
        <taxon>Ecdysozoa</taxon>
        <taxon>Arthropoda</taxon>
        <taxon>Hexapoda</taxon>
        <taxon>Insecta</taxon>
        <taxon>Pterygota</taxon>
        <taxon>Neoptera</taxon>
        <taxon>Endopterygota</taxon>
        <taxon>Diptera</taxon>
        <taxon>Nematocera</taxon>
        <taxon>Chironomoidea</taxon>
        <taxon>Chironomidae</taxon>
        <taxon>Chironominae</taxon>
        <taxon>Polypedilum</taxon>
        <taxon>Polypedilum</taxon>
    </lineage>
</organism>
<keyword evidence="4" id="KW-1003">Cell membrane</keyword>
<comment type="similarity">
    <text evidence="2 11">Belongs to the sodium:solute symporter (SSF) (TC 2.A.21) family.</text>
</comment>
<dbReference type="InterPro" id="IPR001734">
    <property type="entry name" value="Na/solute_symporter"/>
</dbReference>
<keyword evidence="6 12" id="KW-1133">Transmembrane helix</keyword>
<feature type="transmembrane region" description="Helical" evidence="12">
    <location>
        <begin position="254"/>
        <end position="278"/>
    </location>
</feature>
<dbReference type="CDD" id="cd11492">
    <property type="entry name" value="SLC5sbd_NIS-SMVT"/>
    <property type="match status" value="1"/>
</dbReference>
<keyword evidence="14" id="KW-1185">Reference proteome</keyword>
<keyword evidence="7" id="KW-0915">Sodium</keyword>
<dbReference type="Gene3D" id="1.20.1730.10">
    <property type="entry name" value="Sodium/glucose cotransporter"/>
    <property type="match status" value="1"/>
</dbReference>
<dbReference type="EMBL" id="JADBJN010000004">
    <property type="protein sequence ID" value="KAG5668442.1"/>
    <property type="molecule type" value="Genomic_DNA"/>
</dbReference>
<evidence type="ECO:0000256" key="1">
    <source>
        <dbReference type="ARBA" id="ARBA00004651"/>
    </source>
</evidence>
<evidence type="ECO:0000256" key="4">
    <source>
        <dbReference type="ARBA" id="ARBA00022475"/>
    </source>
</evidence>
<keyword evidence="5 12" id="KW-0812">Transmembrane</keyword>
<evidence type="ECO:0000313" key="13">
    <source>
        <dbReference type="EMBL" id="KAG5668442.1"/>
    </source>
</evidence>
<comment type="subcellular location">
    <subcellularLocation>
        <location evidence="1">Cell membrane</location>
        <topology evidence="1">Multi-pass membrane protein</topology>
    </subcellularLocation>
</comment>
<evidence type="ECO:0008006" key="15">
    <source>
        <dbReference type="Google" id="ProtNLM"/>
    </source>
</evidence>
<dbReference type="PROSITE" id="PS50283">
    <property type="entry name" value="NA_SOLUT_SYMP_3"/>
    <property type="match status" value="1"/>
</dbReference>
<feature type="transmembrane region" description="Helical" evidence="12">
    <location>
        <begin position="380"/>
        <end position="405"/>
    </location>
</feature>
<dbReference type="Pfam" id="PF00474">
    <property type="entry name" value="SSF"/>
    <property type="match status" value="1"/>
</dbReference>
<dbReference type="InterPro" id="IPR038377">
    <property type="entry name" value="Na/Glc_symporter_sf"/>
</dbReference>
<evidence type="ECO:0000256" key="12">
    <source>
        <dbReference type="SAM" id="Phobius"/>
    </source>
</evidence>
<evidence type="ECO:0000256" key="2">
    <source>
        <dbReference type="ARBA" id="ARBA00006434"/>
    </source>
</evidence>
<feature type="transmembrane region" description="Helical" evidence="12">
    <location>
        <begin position="20"/>
        <end position="48"/>
    </location>
</feature>
<evidence type="ECO:0000256" key="11">
    <source>
        <dbReference type="RuleBase" id="RU362091"/>
    </source>
</evidence>
<dbReference type="AlphaFoldDB" id="A0A9J6BFF8"/>
<accession>A0A9J6BFF8</accession>
<dbReference type="NCBIfam" id="TIGR00813">
    <property type="entry name" value="sss"/>
    <property type="match status" value="1"/>
</dbReference>